<evidence type="ECO:0000313" key="3">
    <source>
        <dbReference type="EMBL" id="CAB4179106.1"/>
    </source>
</evidence>
<proteinExistence type="predicted"/>
<accession>A0A6J5Q9L6</accession>
<dbReference type="EMBL" id="LR796971">
    <property type="protein sequence ID" value="CAB4179106.1"/>
    <property type="molecule type" value="Genomic_DNA"/>
</dbReference>
<dbReference type="EMBL" id="LR796780">
    <property type="protein sequence ID" value="CAB4166732.1"/>
    <property type="molecule type" value="Genomic_DNA"/>
</dbReference>
<organism evidence="3">
    <name type="scientific">uncultured Caudovirales phage</name>
    <dbReference type="NCBI Taxonomy" id="2100421"/>
    <lineage>
        <taxon>Viruses</taxon>
        <taxon>Duplodnaviria</taxon>
        <taxon>Heunggongvirae</taxon>
        <taxon>Uroviricota</taxon>
        <taxon>Caudoviricetes</taxon>
        <taxon>Peduoviridae</taxon>
        <taxon>Maltschvirus</taxon>
        <taxon>Maltschvirus maltsch</taxon>
    </lineage>
</organism>
<evidence type="ECO:0000313" key="4">
    <source>
        <dbReference type="EMBL" id="CAB4219959.1"/>
    </source>
</evidence>
<dbReference type="EMBL" id="LR796896">
    <property type="protein sequence ID" value="CAB4173041.1"/>
    <property type="molecule type" value="Genomic_DNA"/>
</dbReference>
<dbReference type="EMBL" id="LR797488">
    <property type="protein sequence ID" value="CAB4219959.1"/>
    <property type="molecule type" value="Genomic_DNA"/>
</dbReference>
<reference evidence="3" key="1">
    <citation type="submission" date="2020-05" db="EMBL/GenBank/DDBJ databases">
        <authorList>
            <person name="Chiriac C."/>
            <person name="Salcher M."/>
            <person name="Ghai R."/>
            <person name="Kavagutti S V."/>
        </authorList>
    </citation>
    <scope>NUCLEOTIDE SEQUENCE</scope>
</reference>
<sequence length="197" mass="20756">MAVITVTRESDTTNARHVVLTQKNNAGAQVVAGSDAPTIMVDVNHQRNHDGRGYFAYKLAPDSAKLASAASIDIVLASPSGVFPHLTVDGMCLGDAELYIYEGASTTGGTAFTPINRNRNYAVSNPSQVAMVINPTVTSVGTEIDTQIIPGGVGKKSSGGAAGSLEYILKPLTNYLFRLTNVDTAAHAASLQLEWYE</sequence>
<evidence type="ECO:0000313" key="2">
    <source>
        <dbReference type="EMBL" id="CAB4173041.1"/>
    </source>
</evidence>
<evidence type="ECO:0000313" key="1">
    <source>
        <dbReference type="EMBL" id="CAB4166732.1"/>
    </source>
</evidence>
<gene>
    <name evidence="3" type="ORF">UFOVP1025_34</name>
    <name evidence="4" type="ORF">UFOVP1628_37</name>
    <name evidence="1" type="ORF">UFOVP852_53</name>
    <name evidence="2" type="ORF">UFOVP948_23</name>
</gene>
<protein>
    <submittedName>
        <fullName evidence="3">Uncharacterized protein</fullName>
    </submittedName>
</protein>
<name>A0A6J5Q9L6_9CAUD</name>